<dbReference type="RefSeq" id="WP_224420293.1">
    <property type="nucleotide sequence ID" value="NZ_JAGXFD010000001.1"/>
</dbReference>
<dbReference type="Gene3D" id="1.20.1440.100">
    <property type="entry name" value="SG protein - dephosphorylation function"/>
    <property type="match status" value="1"/>
</dbReference>
<evidence type="ECO:0000256" key="1">
    <source>
        <dbReference type="ARBA" id="ARBA00022723"/>
    </source>
</evidence>
<evidence type="ECO:0000313" key="4">
    <source>
        <dbReference type="EMBL" id="MBZ9566776.1"/>
    </source>
</evidence>
<proteinExistence type="predicted"/>
<dbReference type="EMBL" id="JAGXFD010000001">
    <property type="protein sequence ID" value="MBZ9566776.1"/>
    <property type="molecule type" value="Genomic_DNA"/>
</dbReference>
<protein>
    <submittedName>
        <fullName evidence="4">HAD family hydrolase</fullName>
    </submittedName>
</protein>
<keyword evidence="5" id="KW-1185">Reference proteome</keyword>
<keyword evidence="2 4" id="KW-0378">Hydrolase</keyword>
<dbReference type="InterPro" id="IPR023214">
    <property type="entry name" value="HAD_sf"/>
</dbReference>
<dbReference type="PANTHER" id="PTHR43344:SF13">
    <property type="entry name" value="PHOSPHATASE RV3661-RELATED"/>
    <property type="match status" value="1"/>
</dbReference>
<keyword evidence="3" id="KW-0460">Magnesium</keyword>
<dbReference type="Gene3D" id="3.40.50.1000">
    <property type="entry name" value="HAD superfamily/HAD-like"/>
    <property type="match status" value="1"/>
</dbReference>
<dbReference type="GO" id="GO:0016787">
    <property type="term" value="F:hydrolase activity"/>
    <property type="evidence" value="ECO:0007669"/>
    <property type="project" value="UniProtKB-KW"/>
</dbReference>
<name>A0ABS7WVZ9_9GAMM</name>
<keyword evidence="1" id="KW-0479">Metal-binding</keyword>
<accession>A0ABS7WVZ9</accession>
<organism evidence="4 5">
    <name type="scientific">Modicisalibacter tunisiensis</name>
    <dbReference type="NCBI Taxonomy" id="390637"/>
    <lineage>
        <taxon>Bacteria</taxon>
        <taxon>Pseudomonadati</taxon>
        <taxon>Pseudomonadota</taxon>
        <taxon>Gammaproteobacteria</taxon>
        <taxon>Oceanospirillales</taxon>
        <taxon>Halomonadaceae</taxon>
        <taxon>Modicisalibacter</taxon>
    </lineage>
</organism>
<evidence type="ECO:0000313" key="5">
    <source>
        <dbReference type="Proteomes" id="UP001319883"/>
    </source>
</evidence>
<dbReference type="CDD" id="cd02612">
    <property type="entry name" value="HAD_PGPPase"/>
    <property type="match status" value="1"/>
</dbReference>
<evidence type="ECO:0000256" key="2">
    <source>
        <dbReference type="ARBA" id="ARBA00022801"/>
    </source>
</evidence>
<dbReference type="InterPro" id="IPR036412">
    <property type="entry name" value="HAD-like_sf"/>
</dbReference>
<gene>
    <name evidence="4" type="ORF">KGQ91_03635</name>
</gene>
<dbReference type="PANTHER" id="PTHR43344">
    <property type="entry name" value="PHOSPHOSERINE PHOSPHATASE"/>
    <property type="match status" value="1"/>
</dbReference>
<dbReference type="InterPro" id="IPR006385">
    <property type="entry name" value="HAD_hydro_SerB1"/>
</dbReference>
<dbReference type="InterPro" id="IPR050582">
    <property type="entry name" value="HAD-like_SerB"/>
</dbReference>
<dbReference type="SUPFAM" id="SSF56784">
    <property type="entry name" value="HAD-like"/>
    <property type="match status" value="1"/>
</dbReference>
<sequence length="221" mass="24904">MSRRAMRLALFDLDDTLLDGDITGYWNEWLIEQGWIPDAAEYRRTWDRHMADYAAGTLDMEAHLTFLLAPLAGREVQEVAEQVKVFLDSRIMPRLFPGGLAQVAWHREQGHTIVVISASTAQLVVPLARRLGCDAALATALEEQAGRYTGQAHGTRTFKEGKLHALREWLGETQPAETWGYSDSRNDLPLLEAVERPHAIHPDPVLAGIARERGWAMPTWR</sequence>
<comment type="caution">
    <text evidence="4">The sequence shown here is derived from an EMBL/GenBank/DDBJ whole genome shotgun (WGS) entry which is preliminary data.</text>
</comment>
<dbReference type="NCBIfam" id="TIGR01488">
    <property type="entry name" value="HAD-SF-IB"/>
    <property type="match status" value="1"/>
</dbReference>
<dbReference type="Pfam" id="PF12710">
    <property type="entry name" value="HAD"/>
    <property type="match status" value="1"/>
</dbReference>
<dbReference type="NCBIfam" id="TIGR01490">
    <property type="entry name" value="HAD-SF-IB-hyp1"/>
    <property type="match status" value="1"/>
</dbReference>
<evidence type="ECO:0000256" key="3">
    <source>
        <dbReference type="ARBA" id="ARBA00022842"/>
    </source>
</evidence>
<reference evidence="4 5" key="1">
    <citation type="submission" date="2021-05" db="EMBL/GenBank/DDBJ databases">
        <title>Petroleum and Energy Research Collection (APPE): ex situ preservation of microbial diversity associated with the oil industry and exploitation of its biotechnological potential.</title>
        <authorList>
            <person name="Paixao C.T.M."/>
            <person name="Gomes M.B."/>
            <person name="Oliveira V.M."/>
        </authorList>
    </citation>
    <scope>NUCLEOTIDE SEQUENCE [LARGE SCALE GENOMIC DNA]</scope>
    <source>
        <strain evidence="4 5">LIT2</strain>
    </source>
</reference>
<dbReference type="Proteomes" id="UP001319883">
    <property type="component" value="Unassembled WGS sequence"/>
</dbReference>